<evidence type="ECO:0000313" key="8">
    <source>
        <dbReference type="Proteomes" id="UP001443914"/>
    </source>
</evidence>
<evidence type="ECO:0000256" key="3">
    <source>
        <dbReference type="ARBA" id="ARBA00022737"/>
    </source>
</evidence>
<keyword evidence="8" id="KW-1185">Reference proteome</keyword>
<evidence type="ECO:0000259" key="6">
    <source>
        <dbReference type="Pfam" id="PF08662"/>
    </source>
</evidence>
<evidence type="ECO:0000313" key="7">
    <source>
        <dbReference type="EMBL" id="KAK9725169.1"/>
    </source>
</evidence>
<dbReference type="Proteomes" id="UP001443914">
    <property type="component" value="Unassembled WGS sequence"/>
</dbReference>
<feature type="chain" id="PRO_5044002161" description="Translation initiation factor beta propellor-like domain-containing protein" evidence="5">
    <location>
        <begin position="20"/>
        <end position="146"/>
    </location>
</feature>
<dbReference type="GO" id="GO:0043022">
    <property type="term" value="F:ribosome binding"/>
    <property type="evidence" value="ECO:0007669"/>
    <property type="project" value="TreeGrafter"/>
</dbReference>
<evidence type="ECO:0000256" key="5">
    <source>
        <dbReference type="SAM" id="SignalP"/>
    </source>
</evidence>
<protein>
    <recommendedName>
        <fullName evidence="6">Translation initiation factor beta propellor-like domain-containing protein</fullName>
    </recommendedName>
</protein>
<feature type="domain" description="Translation initiation factor beta propellor-like" evidence="6">
    <location>
        <begin position="13"/>
        <end position="79"/>
    </location>
</feature>
<keyword evidence="5" id="KW-0732">Signal</keyword>
<name>A0AAW1KYF2_SAPOF</name>
<dbReference type="AlphaFoldDB" id="A0AAW1KYF2"/>
<comment type="caution">
    <text evidence="7">The sequence shown here is derived from an EMBL/GenBank/DDBJ whole genome shotgun (WGS) entry which is preliminary data.</text>
</comment>
<keyword evidence="2" id="KW-0853">WD repeat</keyword>
<organism evidence="7 8">
    <name type="scientific">Saponaria officinalis</name>
    <name type="common">Common soapwort</name>
    <name type="synonym">Lychnis saponaria</name>
    <dbReference type="NCBI Taxonomy" id="3572"/>
    <lineage>
        <taxon>Eukaryota</taxon>
        <taxon>Viridiplantae</taxon>
        <taxon>Streptophyta</taxon>
        <taxon>Embryophyta</taxon>
        <taxon>Tracheophyta</taxon>
        <taxon>Spermatophyta</taxon>
        <taxon>Magnoliopsida</taxon>
        <taxon>eudicotyledons</taxon>
        <taxon>Gunneridae</taxon>
        <taxon>Pentapetalae</taxon>
        <taxon>Caryophyllales</taxon>
        <taxon>Caryophyllaceae</taxon>
        <taxon>Caryophylleae</taxon>
        <taxon>Saponaria</taxon>
    </lineage>
</organism>
<dbReference type="InterPro" id="IPR011387">
    <property type="entry name" value="TIF2A"/>
</dbReference>
<evidence type="ECO:0000256" key="1">
    <source>
        <dbReference type="ARBA" id="ARBA00022540"/>
    </source>
</evidence>
<dbReference type="GO" id="GO:0003729">
    <property type="term" value="F:mRNA binding"/>
    <property type="evidence" value="ECO:0007669"/>
    <property type="project" value="TreeGrafter"/>
</dbReference>
<dbReference type="GO" id="GO:0000049">
    <property type="term" value="F:tRNA binding"/>
    <property type="evidence" value="ECO:0007669"/>
    <property type="project" value="TreeGrafter"/>
</dbReference>
<dbReference type="InterPro" id="IPR013979">
    <property type="entry name" value="TIF_beta_prop-like"/>
</dbReference>
<dbReference type="PANTHER" id="PTHR13227:SF0">
    <property type="entry name" value="EUKARYOTIC TRANSLATION INITIATION FACTOR 2A"/>
    <property type="match status" value="1"/>
</dbReference>
<dbReference type="Pfam" id="PF08662">
    <property type="entry name" value="eIF2A"/>
    <property type="match status" value="1"/>
</dbReference>
<evidence type="ECO:0000256" key="2">
    <source>
        <dbReference type="ARBA" id="ARBA00022574"/>
    </source>
</evidence>
<proteinExistence type="predicted"/>
<reference evidence="7" key="1">
    <citation type="submission" date="2024-03" db="EMBL/GenBank/DDBJ databases">
        <title>WGS assembly of Saponaria officinalis var. Norfolk2.</title>
        <authorList>
            <person name="Jenkins J."/>
            <person name="Shu S."/>
            <person name="Grimwood J."/>
            <person name="Barry K."/>
            <person name="Goodstein D."/>
            <person name="Schmutz J."/>
            <person name="Leebens-Mack J."/>
            <person name="Osbourn A."/>
        </authorList>
    </citation>
    <scope>NUCLEOTIDE SEQUENCE [LARGE SCALE GENOMIC DNA]</scope>
    <source>
        <strain evidence="7">JIC</strain>
    </source>
</reference>
<keyword evidence="4" id="KW-0648">Protein biosynthesis</keyword>
<sequence length="146" mass="16151">MLCGAIFPIFFVVFWDCEAKKQLGTAKAEWSFTNEWSPNGCYFMTASTAPRRQVDNGLKIFHHNGSLFFHKMFDKLFQVDWKPESAERFGDIAELGKSVASLKIEEGKSEGQGSKVFPGCSQNQLCKPSSKTCRVSSSSCQAGSCG</sequence>
<keyword evidence="3" id="KW-0677">Repeat</keyword>
<dbReference type="GO" id="GO:0022627">
    <property type="term" value="C:cytosolic small ribosomal subunit"/>
    <property type="evidence" value="ECO:0007669"/>
    <property type="project" value="TreeGrafter"/>
</dbReference>
<evidence type="ECO:0000256" key="4">
    <source>
        <dbReference type="ARBA" id="ARBA00022917"/>
    </source>
</evidence>
<gene>
    <name evidence="7" type="ORF">RND81_05G127100</name>
</gene>
<accession>A0AAW1KYF2</accession>
<feature type="signal peptide" evidence="5">
    <location>
        <begin position="1"/>
        <end position="19"/>
    </location>
</feature>
<keyword evidence="1" id="KW-0396">Initiation factor</keyword>
<dbReference type="PANTHER" id="PTHR13227">
    <property type="entry name" value="EUKARYOTIC TRANSLATION INITIATION FACTOR 2A"/>
    <property type="match status" value="1"/>
</dbReference>
<dbReference type="EMBL" id="JBDFQZ010000005">
    <property type="protein sequence ID" value="KAK9725169.1"/>
    <property type="molecule type" value="Genomic_DNA"/>
</dbReference>
<dbReference type="GO" id="GO:0003743">
    <property type="term" value="F:translation initiation factor activity"/>
    <property type="evidence" value="ECO:0007669"/>
    <property type="project" value="UniProtKB-KW"/>
</dbReference>